<dbReference type="EMBL" id="JAFBEI010000028">
    <property type="protein sequence ID" value="MBM7636570.1"/>
    <property type="molecule type" value="Genomic_DNA"/>
</dbReference>
<dbReference type="NCBIfam" id="TIGR01128">
    <property type="entry name" value="holA"/>
    <property type="match status" value="1"/>
</dbReference>
<comment type="catalytic activity">
    <reaction evidence="8">
        <text>DNA(n) + a 2'-deoxyribonucleoside 5'-triphosphate = DNA(n+1) + diphosphate</text>
        <dbReference type="Rhea" id="RHEA:22508"/>
        <dbReference type="Rhea" id="RHEA-COMP:17339"/>
        <dbReference type="Rhea" id="RHEA-COMP:17340"/>
        <dbReference type="ChEBI" id="CHEBI:33019"/>
        <dbReference type="ChEBI" id="CHEBI:61560"/>
        <dbReference type="ChEBI" id="CHEBI:173112"/>
        <dbReference type="EC" id="2.7.7.7"/>
    </reaction>
</comment>
<keyword evidence="12" id="KW-1185">Reference proteome</keyword>
<comment type="caution">
    <text evidence="11">The sequence shown here is derived from an EMBL/GenBank/DDBJ whole genome shotgun (WGS) entry which is preliminary data.</text>
</comment>
<gene>
    <name evidence="11" type="ORF">JOC31_001394</name>
</gene>
<keyword evidence="3 11" id="KW-0808">Transferase</keyword>
<evidence type="ECO:0000256" key="4">
    <source>
        <dbReference type="ARBA" id="ARBA00022695"/>
    </source>
</evidence>
<dbReference type="Proteomes" id="UP000809081">
    <property type="component" value="Unassembled WGS sequence"/>
</dbReference>
<dbReference type="SUPFAM" id="SSF52540">
    <property type="entry name" value="P-loop containing nucleoside triphosphate hydrolases"/>
    <property type="match status" value="1"/>
</dbReference>
<feature type="domain" description="DNA polymerase III delta N-terminal" evidence="9">
    <location>
        <begin position="20"/>
        <end position="142"/>
    </location>
</feature>
<evidence type="ECO:0000256" key="1">
    <source>
        <dbReference type="ARBA" id="ARBA00012417"/>
    </source>
</evidence>
<evidence type="ECO:0000256" key="2">
    <source>
        <dbReference type="ARBA" id="ARBA00017703"/>
    </source>
</evidence>
<dbReference type="Pfam" id="PF21694">
    <property type="entry name" value="DNA_pol3_delta_C"/>
    <property type="match status" value="1"/>
</dbReference>
<dbReference type="InterPro" id="IPR027417">
    <property type="entry name" value="P-loop_NTPase"/>
</dbReference>
<dbReference type="InterPro" id="IPR048466">
    <property type="entry name" value="DNA_pol3_delta-like_C"/>
</dbReference>
<sequence>MIALENLKKLSKETLPAVTVLTGEDLGQYQEMREALLSQIAFDPADLSYSYFDLSQDDYDSIQMDLESLPFFSDYKIVLLDNLLDLTTDKKAFLDDQSLKHLEAYLEHPVETTRLILLIPGKLDGKRRLVKLLKRDAQVFEAAPLKEADLRTYFQKQAHQDGMSFESGVFETLLRKSNFEFSATQKNLAFLKAYKSEGAISQEDIDEAVPKSLQDNIFDLSQLLLKGQIDQARSLVMDLRLQGEDEIKLIAVLLGQFRILTQVRILWQQGKSESQIVSDLSDYLGRRVNPYQIKYAMKDSRHLSLPLLYEFVTVLIETDYQIKSGLYDKAYLFDVALLKLVRAVA</sequence>
<dbReference type="PANTHER" id="PTHR34388">
    <property type="entry name" value="DNA POLYMERASE III SUBUNIT DELTA"/>
    <property type="match status" value="1"/>
</dbReference>
<organism evidence="11 12">
    <name type="scientific">Streptococcus saliviloxodontae</name>
    <dbReference type="NCBI Taxonomy" id="1349416"/>
    <lineage>
        <taxon>Bacteria</taxon>
        <taxon>Bacillati</taxon>
        <taxon>Bacillota</taxon>
        <taxon>Bacilli</taxon>
        <taxon>Lactobacillales</taxon>
        <taxon>Streptococcaceae</taxon>
        <taxon>Streptococcus</taxon>
    </lineage>
</organism>
<comment type="similarity">
    <text evidence="7">Belongs to the DNA polymerase HolA subunit family.</text>
</comment>
<evidence type="ECO:0000256" key="6">
    <source>
        <dbReference type="ARBA" id="ARBA00022932"/>
    </source>
</evidence>
<proteinExistence type="inferred from homology"/>
<evidence type="ECO:0000259" key="10">
    <source>
        <dbReference type="Pfam" id="PF21694"/>
    </source>
</evidence>
<keyword evidence="5" id="KW-0235">DNA replication</keyword>
<dbReference type="EC" id="2.7.7.7" evidence="1"/>
<evidence type="ECO:0000259" key="9">
    <source>
        <dbReference type="Pfam" id="PF06144"/>
    </source>
</evidence>
<dbReference type="InterPro" id="IPR005790">
    <property type="entry name" value="DNA_polIII_delta"/>
</dbReference>
<dbReference type="SUPFAM" id="SSF48019">
    <property type="entry name" value="post-AAA+ oligomerization domain-like"/>
    <property type="match status" value="1"/>
</dbReference>
<dbReference type="RefSeq" id="WP_205017442.1">
    <property type="nucleotide sequence ID" value="NZ_JAFBEI010000028.1"/>
</dbReference>
<keyword evidence="4 11" id="KW-0548">Nucleotidyltransferase</keyword>
<accession>A0ABS2PMA7</accession>
<dbReference type="Gene3D" id="1.20.272.10">
    <property type="match status" value="1"/>
</dbReference>
<dbReference type="Pfam" id="PF06144">
    <property type="entry name" value="DNA_pol3_delta"/>
    <property type="match status" value="1"/>
</dbReference>
<evidence type="ECO:0000313" key="11">
    <source>
        <dbReference type="EMBL" id="MBM7636570.1"/>
    </source>
</evidence>
<dbReference type="Gene3D" id="3.40.50.300">
    <property type="entry name" value="P-loop containing nucleotide triphosphate hydrolases"/>
    <property type="match status" value="1"/>
</dbReference>
<dbReference type="GO" id="GO:0003887">
    <property type="term" value="F:DNA-directed DNA polymerase activity"/>
    <property type="evidence" value="ECO:0007669"/>
    <property type="project" value="UniProtKB-EC"/>
</dbReference>
<evidence type="ECO:0000256" key="5">
    <source>
        <dbReference type="ARBA" id="ARBA00022705"/>
    </source>
</evidence>
<keyword evidence="6" id="KW-0239">DNA-directed DNA polymerase</keyword>
<protein>
    <recommendedName>
        <fullName evidence="2">DNA polymerase III subunit delta</fullName>
        <ecNumber evidence="1">2.7.7.7</ecNumber>
    </recommendedName>
</protein>
<dbReference type="InterPro" id="IPR010372">
    <property type="entry name" value="DNA_pol3_delta_N"/>
</dbReference>
<dbReference type="InterPro" id="IPR008921">
    <property type="entry name" value="DNA_pol3_clamp-load_cplx_C"/>
</dbReference>
<evidence type="ECO:0000256" key="8">
    <source>
        <dbReference type="ARBA" id="ARBA00049244"/>
    </source>
</evidence>
<evidence type="ECO:0000256" key="3">
    <source>
        <dbReference type="ARBA" id="ARBA00022679"/>
    </source>
</evidence>
<feature type="domain" description="DNA polymerase III delta subunit-like C-terminal" evidence="10">
    <location>
        <begin position="214"/>
        <end position="340"/>
    </location>
</feature>
<dbReference type="PANTHER" id="PTHR34388:SF1">
    <property type="entry name" value="DNA POLYMERASE III SUBUNIT DELTA"/>
    <property type="match status" value="1"/>
</dbReference>
<reference evidence="11 12" key="1">
    <citation type="submission" date="2021-01" db="EMBL/GenBank/DDBJ databases">
        <title>Genomic Encyclopedia of Type Strains, Phase IV (KMG-IV): sequencing the most valuable type-strain genomes for metagenomic binning, comparative biology and taxonomic classification.</title>
        <authorList>
            <person name="Goeker M."/>
        </authorList>
    </citation>
    <scope>NUCLEOTIDE SEQUENCE [LARGE SCALE GENOMIC DNA]</scope>
    <source>
        <strain evidence="11 12">DSM 27513</strain>
    </source>
</reference>
<name>A0ABS2PMA7_9STRE</name>
<evidence type="ECO:0000256" key="7">
    <source>
        <dbReference type="ARBA" id="ARBA00034754"/>
    </source>
</evidence>
<evidence type="ECO:0000313" key="12">
    <source>
        <dbReference type="Proteomes" id="UP000809081"/>
    </source>
</evidence>